<dbReference type="Pfam" id="PF13505">
    <property type="entry name" value="OMP_b-brl"/>
    <property type="match status" value="1"/>
</dbReference>
<gene>
    <name evidence="4" type="ORF">ACFPVY_07585</name>
</gene>
<protein>
    <submittedName>
        <fullName evidence="4">Outer membrane beta-barrel protein</fullName>
    </submittedName>
</protein>
<feature type="signal peptide" evidence="2">
    <location>
        <begin position="1"/>
        <end position="18"/>
    </location>
</feature>
<proteinExistence type="predicted"/>
<dbReference type="Gene3D" id="2.40.128.130">
    <property type="entry name" value="Autotransporter beta-domain"/>
    <property type="match status" value="1"/>
</dbReference>
<evidence type="ECO:0000256" key="1">
    <source>
        <dbReference type="ARBA" id="ARBA00022729"/>
    </source>
</evidence>
<sequence>MKKTFLVATLAFFGMANAQKGTLLVGGNIGLSSEKTEFAGGSETKSNSFEFSPTVGYQFTDNWTAGLNASIGNGKSETTGSPESKTNEFKVGPFVRYAQSLGGAFAVYGDFGLGYQKLKSESGSVTTSDAKGMYVGFTPALFINFKNSFGLNFSIGGVGYSSLKDSDADIKQNNFDFNFGKTVNIGISKNFNL</sequence>
<name>A0ABW1PNB3_9FLAO</name>
<feature type="domain" description="Outer membrane protein beta-barrel" evidence="3">
    <location>
        <begin position="6"/>
        <end position="180"/>
    </location>
</feature>
<dbReference type="Proteomes" id="UP001596287">
    <property type="component" value="Unassembled WGS sequence"/>
</dbReference>
<dbReference type="InterPro" id="IPR027385">
    <property type="entry name" value="Beta-barrel_OMP"/>
</dbReference>
<dbReference type="InterPro" id="IPR036709">
    <property type="entry name" value="Autotransporte_beta_dom_sf"/>
</dbReference>
<evidence type="ECO:0000256" key="2">
    <source>
        <dbReference type="SAM" id="SignalP"/>
    </source>
</evidence>
<dbReference type="SUPFAM" id="SSF56925">
    <property type="entry name" value="OMPA-like"/>
    <property type="match status" value="1"/>
</dbReference>
<comment type="caution">
    <text evidence="4">The sequence shown here is derived from an EMBL/GenBank/DDBJ whole genome shotgun (WGS) entry which is preliminary data.</text>
</comment>
<accession>A0ABW1PNB3</accession>
<evidence type="ECO:0000313" key="5">
    <source>
        <dbReference type="Proteomes" id="UP001596287"/>
    </source>
</evidence>
<organism evidence="4 5">
    <name type="scientific">Flavobacterium qiangtangense</name>
    <dbReference type="NCBI Taxonomy" id="1442595"/>
    <lineage>
        <taxon>Bacteria</taxon>
        <taxon>Pseudomonadati</taxon>
        <taxon>Bacteroidota</taxon>
        <taxon>Flavobacteriia</taxon>
        <taxon>Flavobacteriales</taxon>
        <taxon>Flavobacteriaceae</taxon>
        <taxon>Flavobacterium</taxon>
    </lineage>
</organism>
<keyword evidence="5" id="KW-1185">Reference proteome</keyword>
<dbReference type="EMBL" id="JBHSQB010000006">
    <property type="protein sequence ID" value="MFC6096507.1"/>
    <property type="molecule type" value="Genomic_DNA"/>
</dbReference>
<feature type="chain" id="PRO_5046478746" evidence="2">
    <location>
        <begin position="19"/>
        <end position="193"/>
    </location>
</feature>
<dbReference type="InterPro" id="IPR011250">
    <property type="entry name" value="OMP/PagP_B-barrel"/>
</dbReference>
<evidence type="ECO:0000259" key="3">
    <source>
        <dbReference type="Pfam" id="PF13505"/>
    </source>
</evidence>
<reference evidence="5" key="1">
    <citation type="journal article" date="2019" name="Int. J. Syst. Evol. Microbiol.">
        <title>The Global Catalogue of Microorganisms (GCM) 10K type strain sequencing project: providing services to taxonomists for standard genome sequencing and annotation.</title>
        <authorList>
            <consortium name="The Broad Institute Genomics Platform"/>
            <consortium name="The Broad Institute Genome Sequencing Center for Infectious Disease"/>
            <person name="Wu L."/>
            <person name="Ma J."/>
        </authorList>
    </citation>
    <scope>NUCLEOTIDE SEQUENCE [LARGE SCALE GENOMIC DNA]</scope>
    <source>
        <strain evidence="5">CCUG 49679</strain>
    </source>
</reference>
<keyword evidence="1 2" id="KW-0732">Signal</keyword>
<dbReference type="RefSeq" id="WP_379791360.1">
    <property type="nucleotide sequence ID" value="NZ_JBHSQB010000006.1"/>
</dbReference>
<evidence type="ECO:0000313" key="4">
    <source>
        <dbReference type="EMBL" id="MFC6096507.1"/>
    </source>
</evidence>